<gene>
    <name evidence="1" type="ORF">SAMN06296378_1569</name>
</gene>
<proteinExistence type="predicted"/>
<evidence type="ECO:0000313" key="1">
    <source>
        <dbReference type="EMBL" id="SOE65502.1"/>
    </source>
</evidence>
<protein>
    <submittedName>
        <fullName evidence="1">Asparaginase</fullName>
    </submittedName>
</protein>
<dbReference type="AlphaFoldDB" id="A0A2C8ZKR5"/>
<organism evidence="1 2">
    <name type="scientific">Salinibacterium xinjiangense</name>
    <dbReference type="NCBI Taxonomy" id="386302"/>
    <lineage>
        <taxon>Bacteria</taxon>
        <taxon>Bacillati</taxon>
        <taxon>Actinomycetota</taxon>
        <taxon>Actinomycetes</taxon>
        <taxon>Micrococcales</taxon>
        <taxon>Microbacteriaceae</taxon>
        <taxon>Salinibacterium</taxon>
    </lineage>
</organism>
<dbReference type="EMBL" id="OCST01000003">
    <property type="protein sequence ID" value="SOE65502.1"/>
    <property type="molecule type" value="Genomic_DNA"/>
</dbReference>
<dbReference type="InterPro" id="IPR010349">
    <property type="entry name" value="Asparaginase_II"/>
</dbReference>
<dbReference type="RefSeq" id="WP_097060672.1">
    <property type="nucleotide sequence ID" value="NZ_BMLC01000001.1"/>
</dbReference>
<evidence type="ECO:0000313" key="2">
    <source>
        <dbReference type="Proteomes" id="UP000219440"/>
    </source>
</evidence>
<sequence length="320" mass="32927">MTHRALTPEGTVELARLERSGMIESRHAGAAVVVSGDGSVLRELGDGSALVYGRSTLKFLQAVTMLRAGLDLEGEQLVLAAASHTGTPRHLAVVEQILARASLGDDALKCPVDYPIDAPSRYSATGKRRITMNCSGKHAAFLLTCVLNGWPTESYLEPSHPLQRAIRATVEEFTGEPVAHSGIDGCGAPVFAVTLRGLALAMSRLITDPDGARLAAAIRADSWALDSPAVATVIDSLGLIAKNGAEGVFVAVTPEGTSVALKIMDGSTRASIAVGLSLLASVGAVDAATAETVIAETIEPVLGGGLVVGGIRVTEAVFAS</sequence>
<dbReference type="OrthoDB" id="9780674at2"/>
<accession>A0A2C8ZKR5</accession>
<reference evidence="1 2" key="1">
    <citation type="submission" date="2017-09" db="EMBL/GenBank/DDBJ databases">
        <authorList>
            <person name="Ehlers B."/>
            <person name="Leendertz F.H."/>
        </authorList>
    </citation>
    <scope>NUCLEOTIDE SEQUENCE [LARGE SCALE GENOMIC DNA]</scope>
    <source>
        <strain evidence="1 2">CGMCC 1.05381</strain>
    </source>
</reference>
<keyword evidence="2" id="KW-1185">Reference proteome</keyword>
<dbReference type="PANTHER" id="PTHR42110:SF1">
    <property type="entry name" value="L-ASPARAGINASE, PUTATIVE (AFU_ORTHOLOGUE AFUA_3G11890)-RELATED"/>
    <property type="match status" value="1"/>
</dbReference>
<dbReference type="Pfam" id="PF06089">
    <property type="entry name" value="Asparaginase_II"/>
    <property type="match status" value="1"/>
</dbReference>
<dbReference type="Proteomes" id="UP000219440">
    <property type="component" value="Unassembled WGS sequence"/>
</dbReference>
<name>A0A2C8ZKR5_9MICO</name>
<dbReference type="PANTHER" id="PTHR42110">
    <property type="entry name" value="L-ASPARAGINASE, PUTATIVE (AFU_ORTHOLOGUE AFUA_3G11890)-RELATED"/>
    <property type="match status" value="1"/>
</dbReference>